<accession>A0ABM7RA49</accession>
<protein>
    <submittedName>
        <fullName evidence="1">Uncharacterized protein</fullName>
    </submittedName>
</protein>
<gene>
    <name evidence="1" type="ORF">HAHE_03000</name>
</gene>
<evidence type="ECO:0000313" key="2">
    <source>
        <dbReference type="Proteomes" id="UP001374893"/>
    </source>
</evidence>
<keyword evidence="2" id="KW-1185">Reference proteome</keyword>
<name>A0ABM7RA49_9BACT</name>
<sequence length="267" mass="29936">MKPKPHPLVRAAALLVLLGFAGVFIWNLTRPAKRPSSPRIEELNSIAEASAEIKAERRDAALVRQLIEEDLGERRFRFPTVIHASSGCHVLRLDPERPSHKRILDALGEALGKITEELARPGSAALEERRINEVSRHFEDALKAELDAVDGLACTIPPNRDGEEQRSGYPDLQVTDEQSGEVFYLDPKLVENTSWDSSFRSFYFEPKDRSLKITKDAVHLLVGIGHNGEDGRWVFGPWKIVDLSSLALRLKPEFQASNRDLYPSADP</sequence>
<organism evidence="1 2">
    <name type="scientific">Haloferula helveola</name>
    <dbReference type="NCBI Taxonomy" id="490095"/>
    <lineage>
        <taxon>Bacteria</taxon>
        <taxon>Pseudomonadati</taxon>
        <taxon>Verrucomicrobiota</taxon>
        <taxon>Verrucomicrobiia</taxon>
        <taxon>Verrucomicrobiales</taxon>
        <taxon>Verrucomicrobiaceae</taxon>
        <taxon>Haloferula</taxon>
    </lineage>
</organism>
<evidence type="ECO:0000313" key="1">
    <source>
        <dbReference type="EMBL" id="BCX46392.1"/>
    </source>
</evidence>
<proteinExistence type="predicted"/>
<reference evidence="1 2" key="1">
    <citation type="submission" date="2021-06" db="EMBL/GenBank/DDBJ databases">
        <title>Complete genome of Haloferula helveola possessing various polysaccharide degrading enzymes.</title>
        <authorList>
            <person name="Takami H."/>
            <person name="Huang C."/>
            <person name="Hamasaki K."/>
        </authorList>
    </citation>
    <scope>NUCLEOTIDE SEQUENCE [LARGE SCALE GENOMIC DNA]</scope>
    <source>
        <strain evidence="1 2">CN-1</strain>
    </source>
</reference>
<dbReference type="EMBL" id="AP024702">
    <property type="protein sequence ID" value="BCX46392.1"/>
    <property type="molecule type" value="Genomic_DNA"/>
</dbReference>
<dbReference type="RefSeq" id="WP_338687954.1">
    <property type="nucleotide sequence ID" value="NZ_AP024702.1"/>
</dbReference>
<dbReference type="Proteomes" id="UP001374893">
    <property type="component" value="Chromosome"/>
</dbReference>